<dbReference type="SUPFAM" id="SSF46785">
    <property type="entry name" value="Winged helix' DNA-binding domain"/>
    <property type="match status" value="1"/>
</dbReference>
<dbReference type="EMBL" id="JAFGDB010000002">
    <property type="protein sequence ID" value="MBN2066855.1"/>
    <property type="molecule type" value="Genomic_DNA"/>
</dbReference>
<proteinExistence type="predicted"/>
<evidence type="ECO:0000313" key="1">
    <source>
        <dbReference type="EMBL" id="MBN2066855.1"/>
    </source>
</evidence>
<comment type="caution">
    <text evidence="1">The sequence shown here is derived from an EMBL/GenBank/DDBJ whole genome shotgun (WGS) entry which is preliminary data.</text>
</comment>
<evidence type="ECO:0008006" key="3">
    <source>
        <dbReference type="Google" id="ProtNLM"/>
    </source>
</evidence>
<name>A0A938YW02_9ARCH</name>
<gene>
    <name evidence="1" type="ORF">JW744_00115</name>
</gene>
<reference evidence="1" key="1">
    <citation type="submission" date="2021-01" db="EMBL/GenBank/DDBJ databases">
        <title>Active Sulfur Cycling in an Early Earth Analoge.</title>
        <authorList>
            <person name="Hahn C.R."/>
            <person name="Youssef N.H."/>
            <person name="Elshahed M."/>
        </authorList>
    </citation>
    <scope>NUCLEOTIDE SEQUENCE</scope>
    <source>
        <strain evidence="1">Zod_Metabat.1151</strain>
    </source>
</reference>
<dbReference type="Pfam" id="PF25212">
    <property type="entry name" value="HVO_A0114"/>
    <property type="match status" value="1"/>
</dbReference>
<protein>
    <recommendedName>
        <fullName evidence="3">Helix-turn-helix type 11 domain-containing protein</fullName>
    </recommendedName>
</protein>
<organism evidence="1 2">
    <name type="scientific">Candidatus Iainarchaeum sp</name>
    <dbReference type="NCBI Taxonomy" id="3101447"/>
    <lineage>
        <taxon>Archaea</taxon>
        <taxon>Candidatus Iainarchaeota</taxon>
        <taxon>Candidatus Iainarchaeia</taxon>
        <taxon>Candidatus Iainarchaeales</taxon>
        <taxon>Candidatus Iainarchaeaceae</taxon>
        <taxon>Candidatus Iainarchaeum</taxon>
    </lineage>
</organism>
<accession>A0A938YW02</accession>
<dbReference type="InterPro" id="IPR036390">
    <property type="entry name" value="WH_DNA-bd_sf"/>
</dbReference>
<dbReference type="Proteomes" id="UP000809243">
    <property type="component" value="Unassembled WGS sequence"/>
</dbReference>
<dbReference type="AlphaFoldDB" id="A0A938YW02"/>
<evidence type="ECO:0000313" key="2">
    <source>
        <dbReference type="Proteomes" id="UP000809243"/>
    </source>
</evidence>
<sequence length="128" mass="14967">MKYELKDEKWDAVKAYLNKVWKEPNRYPDNGLILSLSDEELTQIFTKKRLQLVRLIQSRKPKNATKLSELANRRLSAVARDLELLNRFHIIDLEKKGKNIVPMVSKDILILPLIKLKTRELAEIKAMA</sequence>